<sequence length="220" mass="23786">MNFLTVKNTAISAAAILAIAACGEATTTAKAETPAAETNNAEAPTFDAKSGTYVSDATHRYITFSYLHQGLSRPMLRWRNWEGTLDWNAENPTESSINVTIDATSIDSGVDVFDGHLNGDKFFNTAENPEITFVSTAVESTGATTGKVTGDLTMMGITKPVTLDVTYNTSSFDERNSVYKIGFSGTTQINRSDFDLGLYVPYVGDEVDIQIEAEFQMAAE</sequence>
<keyword evidence="1" id="KW-0732">Signal</keyword>
<organism evidence="3 4">
    <name type="scientific">Hyphococcus lacteus</name>
    <dbReference type="NCBI Taxonomy" id="3143536"/>
    <lineage>
        <taxon>Bacteria</taxon>
        <taxon>Pseudomonadati</taxon>
        <taxon>Pseudomonadota</taxon>
        <taxon>Alphaproteobacteria</taxon>
        <taxon>Parvularculales</taxon>
        <taxon>Parvularculaceae</taxon>
        <taxon>Hyphococcus</taxon>
    </lineage>
</organism>
<accession>A0ABV3Z612</accession>
<dbReference type="EMBL" id="JBEHZE010000001">
    <property type="protein sequence ID" value="MEX6634255.1"/>
    <property type="molecule type" value="Genomic_DNA"/>
</dbReference>
<dbReference type="InterPro" id="IPR007372">
    <property type="entry name" value="Lipid/polyisoprenoid-bd_YceI"/>
</dbReference>
<dbReference type="SUPFAM" id="SSF101874">
    <property type="entry name" value="YceI-like"/>
    <property type="match status" value="1"/>
</dbReference>
<comment type="caution">
    <text evidence="3">The sequence shown here is derived from an EMBL/GenBank/DDBJ whole genome shotgun (WGS) entry which is preliminary data.</text>
</comment>
<keyword evidence="4" id="KW-1185">Reference proteome</keyword>
<dbReference type="Pfam" id="PF04264">
    <property type="entry name" value="YceI"/>
    <property type="match status" value="1"/>
</dbReference>
<gene>
    <name evidence="3" type="ORF">ABFZ84_11935</name>
</gene>
<feature type="chain" id="PRO_5046593645" evidence="1">
    <location>
        <begin position="32"/>
        <end position="220"/>
    </location>
</feature>
<dbReference type="PROSITE" id="PS51257">
    <property type="entry name" value="PROKAR_LIPOPROTEIN"/>
    <property type="match status" value="1"/>
</dbReference>
<dbReference type="RefSeq" id="WP_369314243.1">
    <property type="nucleotide sequence ID" value="NZ_JBEHZE010000001.1"/>
</dbReference>
<evidence type="ECO:0000256" key="1">
    <source>
        <dbReference type="SAM" id="SignalP"/>
    </source>
</evidence>
<feature type="domain" description="Lipid/polyisoprenoid-binding YceI-like" evidence="2">
    <location>
        <begin position="52"/>
        <end position="216"/>
    </location>
</feature>
<dbReference type="Proteomes" id="UP001560685">
    <property type="component" value="Unassembled WGS sequence"/>
</dbReference>
<evidence type="ECO:0000259" key="2">
    <source>
        <dbReference type="SMART" id="SM00867"/>
    </source>
</evidence>
<proteinExistence type="predicted"/>
<evidence type="ECO:0000313" key="3">
    <source>
        <dbReference type="EMBL" id="MEX6634255.1"/>
    </source>
</evidence>
<name>A0ABV3Z612_9PROT</name>
<feature type="signal peptide" evidence="1">
    <location>
        <begin position="1"/>
        <end position="31"/>
    </location>
</feature>
<reference evidence="3 4" key="1">
    <citation type="submission" date="2024-05" db="EMBL/GenBank/DDBJ databases">
        <title>Three bacterial strains, DH-69, EH-24, and ECK-19 isolated from coastal sediments.</title>
        <authorList>
            <person name="Ye Y.-Q."/>
            <person name="Du Z.-J."/>
        </authorList>
    </citation>
    <scope>NUCLEOTIDE SEQUENCE [LARGE SCALE GENOMIC DNA]</scope>
    <source>
        <strain evidence="3 4">ECK-19</strain>
    </source>
</reference>
<dbReference type="SMART" id="SM00867">
    <property type="entry name" value="YceI"/>
    <property type="match status" value="1"/>
</dbReference>
<protein>
    <submittedName>
        <fullName evidence="3">YceI family protein</fullName>
    </submittedName>
</protein>
<dbReference type="Gene3D" id="2.40.128.110">
    <property type="entry name" value="Lipid/polyisoprenoid-binding, YceI-like"/>
    <property type="match status" value="1"/>
</dbReference>
<dbReference type="PANTHER" id="PTHR34406:SF1">
    <property type="entry name" value="PROTEIN YCEI"/>
    <property type="match status" value="1"/>
</dbReference>
<dbReference type="PANTHER" id="PTHR34406">
    <property type="entry name" value="PROTEIN YCEI"/>
    <property type="match status" value="1"/>
</dbReference>
<evidence type="ECO:0000313" key="4">
    <source>
        <dbReference type="Proteomes" id="UP001560685"/>
    </source>
</evidence>
<dbReference type="InterPro" id="IPR036761">
    <property type="entry name" value="TTHA0802/YceI-like_sf"/>
</dbReference>